<evidence type="ECO:0000313" key="1">
    <source>
        <dbReference type="EMBL" id="MBK8523622.1"/>
    </source>
</evidence>
<proteinExistence type="predicted"/>
<organism evidence="1 2">
    <name type="scientific">Candidatus Proximibacter danicus</name>
    <dbReference type="NCBI Taxonomy" id="2954365"/>
    <lineage>
        <taxon>Bacteria</taxon>
        <taxon>Pseudomonadati</taxon>
        <taxon>Pseudomonadota</taxon>
        <taxon>Betaproteobacteria</taxon>
        <taxon>Candidatus Proximibacter</taxon>
    </lineage>
</organism>
<gene>
    <name evidence="1" type="ORF">IPL58_05555</name>
</gene>
<reference evidence="1" key="1">
    <citation type="submission" date="2020-10" db="EMBL/GenBank/DDBJ databases">
        <title>Connecting structure to function with the recovery of over 1000 high-quality activated sludge metagenome-assembled genomes encoding full-length rRNA genes using long-read sequencing.</title>
        <authorList>
            <person name="Singleton C.M."/>
            <person name="Petriglieri F."/>
            <person name="Kristensen J.M."/>
            <person name="Kirkegaard R.H."/>
            <person name="Michaelsen T.Y."/>
            <person name="Andersen M.H."/>
            <person name="Karst S.M."/>
            <person name="Dueholm M.S."/>
            <person name="Nielsen P.H."/>
            <person name="Albertsen M."/>
        </authorList>
    </citation>
    <scope>NUCLEOTIDE SEQUENCE</scope>
    <source>
        <strain evidence="1">Hirt_18-Q3-R61-65_BATAC.395</strain>
    </source>
</reference>
<name>A0A9D7K2U0_9PROT</name>
<dbReference type="AlphaFoldDB" id="A0A9D7K2U0"/>
<dbReference type="EMBL" id="JADJUC010000004">
    <property type="protein sequence ID" value="MBK8523622.1"/>
    <property type="molecule type" value="Genomic_DNA"/>
</dbReference>
<dbReference type="Proteomes" id="UP000886689">
    <property type="component" value="Unassembled WGS sequence"/>
</dbReference>
<accession>A0A9D7K2U0</accession>
<protein>
    <submittedName>
        <fullName evidence="1">Uncharacterized protein</fullName>
    </submittedName>
</protein>
<evidence type="ECO:0000313" key="2">
    <source>
        <dbReference type="Proteomes" id="UP000886689"/>
    </source>
</evidence>
<comment type="caution">
    <text evidence="1">The sequence shown here is derived from an EMBL/GenBank/DDBJ whole genome shotgun (WGS) entry which is preliminary data.</text>
</comment>
<sequence length="113" mass="12633">MLHWPACYARHPHPPCVSQYRQQGPCALITPANGTVRVFAHNFHVIETPPHLANLSDAILLVDDASALIRFHRDHARSKEIFADPEACKPYHRRFEDIWNEGGNAVSATTAGL</sequence>